<dbReference type="PANTHER" id="PTHR48478">
    <property type="entry name" value="LECTIN-LIKE"/>
    <property type="match status" value="1"/>
</dbReference>
<accession>A0A8T0CKP2</accession>
<dbReference type="Pfam" id="PF14299">
    <property type="entry name" value="PP2"/>
    <property type="match status" value="1"/>
</dbReference>
<keyword evidence="3" id="KW-1185">Reference proteome</keyword>
<dbReference type="EMBL" id="MU090483">
    <property type="protein sequence ID" value="KAF7847814.1"/>
    <property type="molecule type" value="Genomic_DNA"/>
</dbReference>
<dbReference type="OrthoDB" id="1918565at2759"/>
<evidence type="ECO:0000256" key="1">
    <source>
        <dbReference type="SAM" id="MobiDB-lite"/>
    </source>
</evidence>
<dbReference type="InterPro" id="IPR025886">
    <property type="entry name" value="PP2-like"/>
</dbReference>
<sequence>MRGWQSRFRPRRIAFRFQLMPFEMIDDNYDGDLSTPAPARPAPTTAQAEPALAEGNGNHPKERRYGWLEIELGEFWTRDGEDGEVEMSVLETKGGNWKGGLIVEGIKIRPKYGKEKCLYAGQV</sequence>
<evidence type="ECO:0000313" key="2">
    <source>
        <dbReference type="EMBL" id="KAF7847814.1"/>
    </source>
</evidence>
<reference evidence="2" key="1">
    <citation type="submission" date="2020-05" db="EMBL/GenBank/DDBJ databases">
        <title>WGS assembly of Corymbia citriodora subspecies variegata.</title>
        <authorList>
            <person name="Barry K."/>
            <person name="Hundley H."/>
            <person name="Shu S."/>
            <person name="Jenkins J."/>
            <person name="Grimwood J."/>
            <person name="Baten A."/>
        </authorList>
    </citation>
    <scope>NUCLEOTIDE SEQUENCE</scope>
    <source>
        <strain evidence="2">CV2-018</strain>
    </source>
</reference>
<dbReference type="GO" id="GO:0030246">
    <property type="term" value="F:carbohydrate binding"/>
    <property type="evidence" value="ECO:0007669"/>
    <property type="project" value="InterPro"/>
</dbReference>
<gene>
    <name evidence="2" type="ORF">BT93_L2548</name>
</gene>
<comment type="caution">
    <text evidence="2">The sequence shown here is derived from an EMBL/GenBank/DDBJ whole genome shotgun (WGS) entry which is preliminary data.</text>
</comment>
<evidence type="ECO:0000313" key="3">
    <source>
        <dbReference type="Proteomes" id="UP000806378"/>
    </source>
</evidence>
<dbReference type="InterPro" id="IPR052147">
    <property type="entry name" value="PP2-like/Lectin"/>
</dbReference>
<dbReference type="AlphaFoldDB" id="A0A8T0CKP2"/>
<feature type="region of interest" description="Disordered" evidence="1">
    <location>
        <begin position="31"/>
        <end position="60"/>
    </location>
</feature>
<dbReference type="PANTHER" id="PTHR48478:SF1">
    <property type="entry name" value="LECTIN-LIKE"/>
    <property type="match status" value="1"/>
</dbReference>
<name>A0A8T0CKP2_CORYI</name>
<dbReference type="Proteomes" id="UP000806378">
    <property type="component" value="Unassembled WGS sequence"/>
</dbReference>
<organism evidence="2 3">
    <name type="scientific">Corymbia citriodora subsp. variegata</name>
    <dbReference type="NCBI Taxonomy" id="360336"/>
    <lineage>
        <taxon>Eukaryota</taxon>
        <taxon>Viridiplantae</taxon>
        <taxon>Streptophyta</taxon>
        <taxon>Embryophyta</taxon>
        <taxon>Tracheophyta</taxon>
        <taxon>Spermatophyta</taxon>
        <taxon>Magnoliopsida</taxon>
        <taxon>eudicotyledons</taxon>
        <taxon>Gunneridae</taxon>
        <taxon>Pentapetalae</taxon>
        <taxon>rosids</taxon>
        <taxon>malvids</taxon>
        <taxon>Myrtales</taxon>
        <taxon>Myrtaceae</taxon>
        <taxon>Myrtoideae</taxon>
        <taxon>Eucalypteae</taxon>
        <taxon>Corymbia</taxon>
    </lineage>
</organism>
<proteinExistence type="predicted"/>
<dbReference type="Gramene" id="rna-gnl|WGS:JABURB|Cocit.L2548.1">
    <property type="protein sequence ID" value="cds-KAF7847814.1"/>
    <property type="gene ID" value="gene-BT93_L2548"/>
</dbReference>
<protein>
    <submittedName>
        <fullName evidence="2">Uncharacterized protein</fullName>
    </submittedName>
</protein>
<feature type="compositionally biased region" description="Low complexity" evidence="1">
    <location>
        <begin position="42"/>
        <end position="53"/>
    </location>
</feature>